<dbReference type="Gene3D" id="3.60.20.40">
    <property type="match status" value="1"/>
</dbReference>
<feature type="signal peptide" evidence="6">
    <location>
        <begin position="1"/>
        <end position="23"/>
    </location>
</feature>
<name>A0A518ESK3_9BACT</name>
<dbReference type="EC" id="2.3.2.2" evidence="7"/>
<dbReference type="EMBL" id="CP036434">
    <property type="protein sequence ID" value="QDV07053.1"/>
    <property type="molecule type" value="Genomic_DNA"/>
</dbReference>
<evidence type="ECO:0000313" key="8">
    <source>
        <dbReference type="Proteomes" id="UP000320390"/>
    </source>
</evidence>
<dbReference type="GO" id="GO:0016787">
    <property type="term" value="F:hydrolase activity"/>
    <property type="evidence" value="ECO:0007669"/>
    <property type="project" value="UniProtKB-KW"/>
</dbReference>
<evidence type="ECO:0000256" key="1">
    <source>
        <dbReference type="ARBA" id="ARBA00009381"/>
    </source>
</evidence>
<dbReference type="SUPFAM" id="SSF56235">
    <property type="entry name" value="N-terminal nucleophile aminohydrolases (Ntn hydrolases)"/>
    <property type="match status" value="1"/>
</dbReference>
<dbReference type="PANTHER" id="PTHR43199:SF1">
    <property type="entry name" value="GLUTATHIONE HYDROLASE PROENZYME"/>
    <property type="match status" value="1"/>
</dbReference>
<keyword evidence="4" id="KW-0865">Zymogen</keyword>
<dbReference type="Proteomes" id="UP000320390">
    <property type="component" value="Chromosome"/>
</dbReference>
<proteinExistence type="inferred from homology"/>
<dbReference type="RefSeq" id="WP_145197782.1">
    <property type="nucleotide sequence ID" value="NZ_CP036434.1"/>
</dbReference>
<dbReference type="GO" id="GO:0103068">
    <property type="term" value="F:leukotriene C4 gamma-glutamyl transferase activity"/>
    <property type="evidence" value="ECO:0007669"/>
    <property type="project" value="UniProtKB-EC"/>
</dbReference>
<evidence type="ECO:0000313" key="7">
    <source>
        <dbReference type="EMBL" id="QDV07053.1"/>
    </source>
</evidence>
<protein>
    <submittedName>
        <fullName evidence="7">Gamma-glutamyltranspeptidase</fullName>
        <ecNumber evidence="7">2.3.2.2</ecNumber>
    </submittedName>
</protein>
<dbReference type="InterPro" id="IPR043137">
    <property type="entry name" value="GGT_ssub_C"/>
</dbReference>
<evidence type="ECO:0000256" key="4">
    <source>
        <dbReference type="ARBA" id="ARBA00023145"/>
    </source>
</evidence>
<comment type="similarity">
    <text evidence="1">Belongs to the gamma-glutamyltransferase family.</text>
</comment>
<dbReference type="PANTHER" id="PTHR43199">
    <property type="entry name" value="GLUTATHIONE HYDROLASE"/>
    <property type="match status" value="1"/>
</dbReference>
<dbReference type="InterPro" id="IPR055262">
    <property type="entry name" value="GGT_CS"/>
</dbReference>
<dbReference type="Pfam" id="PF01019">
    <property type="entry name" value="G_glu_transpept"/>
    <property type="match status" value="1"/>
</dbReference>
<evidence type="ECO:0000256" key="6">
    <source>
        <dbReference type="SAM" id="SignalP"/>
    </source>
</evidence>
<organism evidence="7 8">
    <name type="scientific">Saltatorellus ferox</name>
    <dbReference type="NCBI Taxonomy" id="2528018"/>
    <lineage>
        <taxon>Bacteria</taxon>
        <taxon>Pseudomonadati</taxon>
        <taxon>Planctomycetota</taxon>
        <taxon>Planctomycetia</taxon>
        <taxon>Planctomycetia incertae sedis</taxon>
        <taxon>Saltatorellus</taxon>
    </lineage>
</organism>
<dbReference type="InterPro" id="IPR029055">
    <property type="entry name" value="Ntn_hydrolases_N"/>
</dbReference>
<dbReference type="PROSITE" id="PS51257">
    <property type="entry name" value="PROKAR_LIPOPROTEIN"/>
    <property type="match status" value="1"/>
</dbReference>
<keyword evidence="7" id="KW-0012">Acyltransferase</keyword>
<dbReference type="Gene3D" id="1.10.246.130">
    <property type="match status" value="1"/>
</dbReference>
<feature type="region of interest" description="Disordered" evidence="5">
    <location>
        <begin position="336"/>
        <end position="366"/>
    </location>
</feature>
<evidence type="ECO:0000256" key="2">
    <source>
        <dbReference type="ARBA" id="ARBA00022679"/>
    </source>
</evidence>
<keyword evidence="8" id="KW-1185">Reference proteome</keyword>
<gene>
    <name evidence="7" type="primary">ggt_2</name>
    <name evidence="7" type="ORF">Poly30_25720</name>
</gene>
<dbReference type="OrthoDB" id="9781342at2"/>
<dbReference type="AlphaFoldDB" id="A0A518ESK3"/>
<dbReference type="InterPro" id="IPR043138">
    <property type="entry name" value="GGT_lsub"/>
</dbReference>
<dbReference type="PROSITE" id="PS00462">
    <property type="entry name" value="G_GLU_TRANSPEPTIDASE"/>
    <property type="match status" value="1"/>
</dbReference>
<feature type="chain" id="PRO_5022173063" evidence="6">
    <location>
        <begin position="24"/>
        <end position="644"/>
    </location>
</feature>
<evidence type="ECO:0000256" key="5">
    <source>
        <dbReference type="SAM" id="MobiDB-lite"/>
    </source>
</evidence>
<dbReference type="InterPro" id="IPR051792">
    <property type="entry name" value="GGT_bact"/>
</dbReference>
<keyword evidence="2 7" id="KW-0808">Transferase</keyword>
<dbReference type="PRINTS" id="PR01210">
    <property type="entry name" value="GGTRANSPTASE"/>
</dbReference>
<sequence length="644" mass="68302" precursor="true">MAAERFSFAGAAALLAVALGCTAVDPFGKKEVFVTPERGAVVSEHPLATKAGLLMLEAGGNAADAAVATALALAVVYPQAGNLGGGGFALWAEPGKPPESLDFREMAPSRYTASLYLDGDGELVKTRSLVTPLAVGVPGSPLGLFELYAKHGSKDVSWARLCESAIRLAEDGFTVDPWLAAILRRTEISLLLRADPGAAETFYPGGQPLKAGDRLVQPRLAQTLRIYAAQGPKGFYKGVVARAIVRDLKDADERSGRVAGSALLSEADLENYVIHWRQPLIGSFRGNQIVAMGPPSSGGVALLQVMGMLEGLPLDVDRADSLRRIELGLDPAPVMGRLGIPSRGDSSSTGDGPSIGDGGVLDQREPTGVSARAVHWWIEAMRRAFADRAAHLGDPDQMEVSVAQLLDPRWIAERRVSIGERADTDVLAWAPSVPDGSGETTHLSVVDDEGNAVSLTTTLNGSFGSGIFVDEAGFLLNNELDDFSIQAGTPNMFGLVGAEANQLHPGRRPLSSMCPVIVRNEEGNVSLVAGSPGGPRIITAVIQVLLRVLVYEQGLVEAIRAPRVHQQWRPMETRLEDGWDPTLVRWLEDLHGQPVLPSDGRYFGSVQAIRVGRDGAVEAYSDPRRGGSGGLENGDVSPPARLPE</sequence>
<feature type="region of interest" description="Disordered" evidence="5">
    <location>
        <begin position="618"/>
        <end position="644"/>
    </location>
</feature>
<reference evidence="7 8" key="1">
    <citation type="submission" date="2019-02" db="EMBL/GenBank/DDBJ databases">
        <title>Deep-cultivation of Planctomycetes and their phenomic and genomic characterization uncovers novel biology.</title>
        <authorList>
            <person name="Wiegand S."/>
            <person name="Jogler M."/>
            <person name="Boedeker C."/>
            <person name="Pinto D."/>
            <person name="Vollmers J."/>
            <person name="Rivas-Marin E."/>
            <person name="Kohn T."/>
            <person name="Peeters S.H."/>
            <person name="Heuer A."/>
            <person name="Rast P."/>
            <person name="Oberbeckmann S."/>
            <person name="Bunk B."/>
            <person name="Jeske O."/>
            <person name="Meyerdierks A."/>
            <person name="Storesund J.E."/>
            <person name="Kallscheuer N."/>
            <person name="Luecker S."/>
            <person name="Lage O.M."/>
            <person name="Pohl T."/>
            <person name="Merkel B.J."/>
            <person name="Hornburger P."/>
            <person name="Mueller R.-W."/>
            <person name="Bruemmer F."/>
            <person name="Labrenz M."/>
            <person name="Spormann A.M."/>
            <person name="Op den Camp H."/>
            <person name="Overmann J."/>
            <person name="Amann R."/>
            <person name="Jetten M.S.M."/>
            <person name="Mascher T."/>
            <person name="Medema M.H."/>
            <person name="Devos D.P."/>
            <person name="Kaster A.-K."/>
            <person name="Ovreas L."/>
            <person name="Rohde M."/>
            <person name="Galperin M.Y."/>
            <person name="Jogler C."/>
        </authorList>
    </citation>
    <scope>NUCLEOTIDE SEQUENCE [LARGE SCALE GENOMIC DNA]</scope>
    <source>
        <strain evidence="7 8">Poly30</strain>
    </source>
</reference>
<keyword evidence="6" id="KW-0732">Signal</keyword>
<keyword evidence="3" id="KW-0378">Hydrolase</keyword>
<evidence type="ECO:0000256" key="3">
    <source>
        <dbReference type="ARBA" id="ARBA00022801"/>
    </source>
</evidence>
<accession>A0A518ESK3</accession>